<organism evidence="2 3">
    <name type="scientific">Mesorhabditis belari</name>
    <dbReference type="NCBI Taxonomy" id="2138241"/>
    <lineage>
        <taxon>Eukaryota</taxon>
        <taxon>Metazoa</taxon>
        <taxon>Ecdysozoa</taxon>
        <taxon>Nematoda</taxon>
        <taxon>Chromadorea</taxon>
        <taxon>Rhabditida</taxon>
        <taxon>Rhabditina</taxon>
        <taxon>Rhabditomorpha</taxon>
        <taxon>Rhabditoidea</taxon>
        <taxon>Rhabditidae</taxon>
        <taxon>Mesorhabditinae</taxon>
        <taxon>Mesorhabditis</taxon>
    </lineage>
</organism>
<accession>A0AAF3E8I1</accession>
<keyword evidence="2" id="KW-1185">Reference proteome</keyword>
<keyword evidence="1" id="KW-0812">Transmembrane</keyword>
<evidence type="ECO:0000313" key="3">
    <source>
        <dbReference type="WBParaSite" id="MBELARI_LOCUS10228"/>
    </source>
</evidence>
<feature type="transmembrane region" description="Helical" evidence="1">
    <location>
        <begin position="109"/>
        <end position="129"/>
    </location>
</feature>
<evidence type="ECO:0000256" key="1">
    <source>
        <dbReference type="SAM" id="Phobius"/>
    </source>
</evidence>
<feature type="transmembrane region" description="Helical" evidence="1">
    <location>
        <begin position="214"/>
        <end position="234"/>
    </location>
</feature>
<dbReference type="AlphaFoldDB" id="A0AAF3E8I1"/>
<keyword evidence="1" id="KW-0472">Membrane</keyword>
<proteinExistence type="predicted"/>
<keyword evidence="1" id="KW-1133">Transmembrane helix</keyword>
<sequence>MWDLFDLTKFSEYKEFTRIAINDSQRYQIVANVGMGLMFLVELSVNLIAIIVCYWLKSNKTFKSYIITQSFVYTYEALVIASEIVCNLKAAEVNFRRAHVRLFNKLNPFLYPLCILICIAFQLSDLFYVKNYMKFGDGSCFYAPYAFAEVCLDMDRNQRLVPSLEGTAIRFMFLNVFLSAFLYGYTFRQAWLRNAEKVEKAEKEDKDNPSQRSLWIYLMVLAINVSAVIERYWLFGDLQSRD</sequence>
<protein>
    <submittedName>
        <fullName evidence="3">Uncharacterized protein</fullName>
    </submittedName>
</protein>
<feature type="transmembrane region" description="Helical" evidence="1">
    <location>
        <begin position="33"/>
        <end position="56"/>
    </location>
</feature>
<feature type="transmembrane region" description="Helical" evidence="1">
    <location>
        <begin position="168"/>
        <end position="187"/>
    </location>
</feature>
<reference evidence="3" key="1">
    <citation type="submission" date="2024-02" db="UniProtKB">
        <authorList>
            <consortium name="WormBaseParasite"/>
        </authorList>
    </citation>
    <scope>IDENTIFICATION</scope>
</reference>
<dbReference type="WBParaSite" id="MBELARI_LOCUS10228">
    <property type="protein sequence ID" value="MBELARI_LOCUS10228"/>
    <property type="gene ID" value="MBELARI_LOCUS10228"/>
</dbReference>
<name>A0AAF3E8I1_9BILA</name>
<evidence type="ECO:0000313" key="2">
    <source>
        <dbReference type="Proteomes" id="UP000887575"/>
    </source>
</evidence>
<dbReference type="Proteomes" id="UP000887575">
    <property type="component" value="Unassembled WGS sequence"/>
</dbReference>